<organism evidence="6 7">
    <name type="scientific">Enterocloster lavalensis</name>
    <dbReference type="NCBI Taxonomy" id="460384"/>
    <lineage>
        <taxon>Bacteria</taxon>
        <taxon>Bacillati</taxon>
        <taxon>Bacillota</taxon>
        <taxon>Clostridia</taxon>
        <taxon>Lachnospirales</taxon>
        <taxon>Lachnospiraceae</taxon>
        <taxon>Enterocloster</taxon>
    </lineage>
</organism>
<keyword evidence="7" id="KW-1185">Reference proteome</keyword>
<name>A0A1I0FAB9_9FIRM</name>
<sequence>MAEHHTRKNYSNVEAVDILHQVANLYISTKIPQDYGTGEEYTSVEVHTLKHIADNPGITVTELARDYAKTKGAISQILKKLEAKSLVYRQSDPANDNKALLYLTEKGRLLDLAHRRYDAVSFGESMDQVRTQFSEEEVDIAFSVMEAWLGVRREVQQKRLERQKQKKKEQKLAGGPGTRT</sequence>
<dbReference type="PROSITE" id="PS50995">
    <property type="entry name" value="HTH_MARR_2"/>
    <property type="match status" value="1"/>
</dbReference>
<dbReference type="Gene3D" id="1.10.10.10">
    <property type="entry name" value="Winged helix-like DNA-binding domain superfamily/Winged helix DNA-binding domain"/>
    <property type="match status" value="1"/>
</dbReference>
<dbReference type="Pfam" id="PF01047">
    <property type="entry name" value="MarR"/>
    <property type="match status" value="1"/>
</dbReference>
<dbReference type="PANTHER" id="PTHR35790">
    <property type="entry name" value="HTH-TYPE TRANSCRIPTIONAL REGULATOR PCHR"/>
    <property type="match status" value="1"/>
</dbReference>
<dbReference type="InterPro" id="IPR036390">
    <property type="entry name" value="WH_DNA-bd_sf"/>
</dbReference>
<dbReference type="STRING" id="460384.SAMN05216313_10883"/>
<proteinExistence type="predicted"/>
<evidence type="ECO:0000256" key="3">
    <source>
        <dbReference type="ARBA" id="ARBA00023163"/>
    </source>
</evidence>
<protein>
    <submittedName>
        <fullName evidence="6">DNA-binding transcriptional regulator, MarR family</fullName>
    </submittedName>
</protein>
<dbReference type="SMART" id="SM00347">
    <property type="entry name" value="HTH_MARR"/>
    <property type="match status" value="1"/>
</dbReference>
<dbReference type="SUPFAM" id="SSF46785">
    <property type="entry name" value="Winged helix' DNA-binding domain"/>
    <property type="match status" value="1"/>
</dbReference>
<dbReference type="Proteomes" id="UP000198508">
    <property type="component" value="Unassembled WGS sequence"/>
</dbReference>
<dbReference type="InterPro" id="IPR052067">
    <property type="entry name" value="Metal_resp_HTH_trans_reg"/>
</dbReference>
<keyword evidence="1" id="KW-0805">Transcription regulation</keyword>
<gene>
    <name evidence="6" type="ORF">SAMN05216313_10883</name>
</gene>
<accession>A0A1I0FAB9</accession>
<evidence type="ECO:0000256" key="2">
    <source>
        <dbReference type="ARBA" id="ARBA00023125"/>
    </source>
</evidence>
<keyword evidence="2 6" id="KW-0238">DNA-binding</keyword>
<evidence type="ECO:0000256" key="4">
    <source>
        <dbReference type="SAM" id="MobiDB-lite"/>
    </source>
</evidence>
<dbReference type="EMBL" id="FOIM01000008">
    <property type="protein sequence ID" value="SET55154.1"/>
    <property type="molecule type" value="Genomic_DNA"/>
</dbReference>
<dbReference type="InterPro" id="IPR000835">
    <property type="entry name" value="HTH_MarR-typ"/>
</dbReference>
<dbReference type="PANTHER" id="PTHR35790:SF4">
    <property type="entry name" value="HTH-TYPE TRANSCRIPTIONAL REGULATOR PCHR"/>
    <property type="match status" value="1"/>
</dbReference>
<keyword evidence="3" id="KW-0804">Transcription</keyword>
<evidence type="ECO:0000259" key="5">
    <source>
        <dbReference type="PROSITE" id="PS50995"/>
    </source>
</evidence>
<dbReference type="InterPro" id="IPR036388">
    <property type="entry name" value="WH-like_DNA-bd_sf"/>
</dbReference>
<dbReference type="CDD" id="cd00090">
    <property type="entry name" value="HTH_ARSR"/>
    <property type="match status" value="1"/>
</dbReference>
<evidence type="ECO:0000256" key="1">
    <source>
        <dbReference type="ARBA" id="ARBA00023015"/>
    </source>
</evidence>
<dbReference type="InterPro" id="IPR011991">
    <property type="entry name" value="ArsR-like_HTH"/>
</dbReference>
<dbReference type="GO" id="GO:0003677">
    <property type="term" value="F:DNA binding"/>
    <property type="evidence" value="ECO:0007669"/>
    <property type="project" value="UniProtKB-KW"/>
</dbReference>
<feature type="region of interest" description="Disordered" evidence="4">
    <location>
        <begin position="159"/>
        <end position="180"/>
    </location>
</feature>
<dbReference type="GO" id="GO:0003700">
    <property type="term" value="F:DNA-binding transcription factor activity"/>
    <property type="evidence" value="ECO:0007669"/>
    <property type="project" value="InterPro"/>
</dbReference>
<dbReference type="GeneID" id="93278082"/>
<dbReference type="RefSeq" id="WP_092362841.1">
    <property type="nucleotide sequence ID" value="NZ_CABJCG010000009.1"/>
</dbReference>
<evidence type="ECO:0000313" key="7">
    <source>
        <dbReference type="Proteomes" id="UP000198508"/>
    </source>
</evidence>
<evidence type="ECO:0000313" key="6">
    <source>
        <dbReference type="EMBL" id="SET55154.1"/>
    </source>
</evidence>
<dbReference type="AlphaFoldDB" id="A0A1I0FAB9"/>
<reference evidence="7" key="1">
    <citation type="submission" date="2016-10" db="EMBL/GenBank/DDBJ databases">
        <authorList>
            <person name="Varghese N."/>
            <person name="Submissions S."/>
        </authorList>
    </citation>
    <scope>NUCLEOTIDE SEQUENCE [LARGE SCALE GENOMIC DNA]</scope>
    <source>
        <strain evidence="7">NLAE-zl-G277</strain>
    </source>
</reference>
<feature type="domain" description="HTH marR-type" evidence="5">
    <location>
        <begin position="12"/>
        <end position="150"/>
    </location>
</feature>